<feature type="domain" description="Transcription initiation factor TFIID subunit 2 TPR repeats" evidence="1">
    <location>
        <begin position="2"/>
        <end position="151"/>
    </location>
</feature>
<comment type="caution">
    <text evidence="2">The sequence shown here is derived from an EMBL/GenBank/DDBJ whole genome shotgun (WGS) entry which is preliminary data.</text>
</comment>
<accession>A0A0K9PXP3</accession>
<gene>
    <name evidence="2" type="ORF">ZOSMA_143G00010</name>
</gene>
<evidence type="ECO:0000313" key="3">
    <source>
        <dbReference type="Proteomes" id="UP000036987"/>
    </source>
</evidence>
<proteinExistence type="predicted"/>
<name>A0A0K9PXP3_ZOSMR</name>
<dbReference type="Pfam" id="PF25577">
    <property type="entry name" value="TPR_TAF2_C"/>
    <property type="match status" value="1"/>
</dbReference>
<evidence type="ECO:0000313" key="2">
    <source>
        <dbReference type="EMBL" id="KMZ73679.1"/>
    </source>
</evidence>
<dbReference type="PANTHER" id="PTHR15137:SF9">
    <property type="entry name" value="TRANSCRIPTION INITIATION FACTOR TFIID SUBUNIT 2"/>
    <property type="match status" value="1"/>
</dbReference>
<dbReference type="STRING" id="29655.A0A0K9PXP3"/>
<evidence type="ECO:0000259" key="1">
    <source>
        <dbReference type="Pfam" id="PF25577"/>
    </source>
</evidence>
<dbReference type="OMA" id="WILTMAC"/>
<dbReference type="GO" id="GO:0005669">
    <property type="term" value="C:transcription factor TFIID complex"/>
    <property type="evidence" value="ECO:0007669"/>
    <property type="project" value="InterPro"/>
</dbReference>
<dbReference type="AlphaFoldDB" id="A0A0K9PXP3"/>
<keyword evidence="3" id="KW-1185">Reference proteome</keyword>
<organism evidence="2 3">
    <name type="scientific">Zostera marina</name>
    <name type="common">Eelgrass</name>
    <dbReference type="NCBI Taxonomy" id="29655"/>
    <lineage>
        <taxon>Eukaryota</taxon>
        <taxon>Viridiplantae</taxon>
        <taxon>Streptophyta</taxon>
        <taxon>Embryophyta</taxon>
        <taxon>Tracheophyta</taxon>
        <taxon>Spermatophyta</taxon>
        <taxon>Magnoliopsida</taxon>
        <taxon>Liliopsida</taxon>
        <taxon>Zosteraceae</taxon>
        <taxon>Zostera</taxon>
    </lineage>
</organism>
<sequence>MVRSLDKKSPREAIEFILQLLKYNDNNGNPYSDVYWLATLIQSIGELELGKQHISFITSLLKRLERFLQSDRSTPSYNWILTMACIQTLTQIGLKTPSVLPLVYDWIKSFRNFEYWKVRLQANKSLLSLEFYNNGLDAALSLFLDYLDEESCFRGM</sequence>
<dbReference type="PANTHER" id="PTHR15137">
    <property type="entry name" value="TRANSCRIPTION INITIATION FACTOR TFIID"/>
    <property type="match status" value="1"/>
</dbReference>
<dbReference type="OrthoDB" id="308861at2759"/>
<dbReference type="InterPro" id="IPR016024">
    <property type="entry name" value="ARM-type_fold"/>
</dbReference>
<reference evidence="3" key="1">
    <citation type="journal article" date="2016" name="Nature">
        <title>The genome of the seagrass Zostera marina reveals angiosperm adaptation to the sea.</title>
        <authorList>
            <person name="Olsen J.L."/>
            <person name="Rouze P."/>
            <person name="Verhelst B."/>
            <person name="Lin Y.-C."/>
            <person name="Bayer T."/>
            <person name="Collen J."/>
            <person name="Dattolo E."/>
            <person name="De Paoli E."/>
            <person name="Dittami S."/>
            <person name="Maumus F."/>
            <person name="Michel G."/>
            <person name="Kersting A."/>
            <person name="Lauritano C."/>
            <person name="Lohaus R."/>
            <person name="Toepel M."/>
            <person name="Tonon T."/>
            <person name="Vanneste K."/>
            <person name="Amirebrahimi M."/>
            <person name="Brakel J."/>
            <person name="Bostroem C."/>
            <person name="Chovatia M."/>
            <person name="Grimwood J."/>
            <person name="Jenkins J.W."/>
            <person name="Jueterbock A."/>
            <person name="Mraz A."/>
            <person name="Stam W.T."/>
            <person name="Tice H."/>
            <person name="Bornberg-Bauer E."/>
            <person name="Green P.J."/>
            <person name="Pearson G.A."/>
            <person name="Procaccini G."/>
            <person name="Duarte C.M."/>
            <person name="Schmutz J."/>
            <person name="Reusch T.B.H."/>
            <person name="Van de Peer Y."/>
        </authorList>
    </citation>
    <scope>NUCLEOTIDE SEQUENCE [LARGE SCALE GENOMIC DNA]</scope>
    <source>
        <strain evidence="3">cv. Finnish</strain>
    </source>
</reference>
<dbReference type="EMBL" id="LFYR01000550">
    <property type="protein sequence ID" value="KMZ73679.1"/>
    <property type="molecule type" value="Genomic_DNA"/>
</dbReference>
<protein>
    <recommendedName>
        <fullName evidence="1">Transcription initiation factor TFIID subunit 2 TPR repeats domain-containing protein</fullName>
    </recommendedName>
</protein>
<dbReference type="InterPro" id="IPR057991">
    <property type="entry name" value="TPR_TAF2_C"/>
</dbReference>
<dbReference type="InterPro" id="IPR037813">
    <property type="entry name" value="TAF2"/>
</dbReference>
<dbReference type="SUPFAM" id="SSF48371">
    <property type="entry name" value="ARM repeat"/>
    <property type="match status" value="1"/>
</dbReference>
<dbReference type="Proteomes" id="UP000036987">
    <property type="component" value="Unassembled WGS sequence"/>
</dbReference>